<sequence length="178" mass="19066">MNRPTPAVTIVPDITWSSVSLGTASISPVRFASLTSRPVPSTTVPSAGIWSPARKTMRSPSTTSFVWISMGIPSRITVAVGACIKASRSSFLFAIHSWMMPIAELAIRGKPKSPSAMEPAKMTTTKRAPSTALKRVNTFARKISLKLREVFVSATFVCPAATRSATSADDKPLVFIRG</sequence>
<gene>
    <name evidence="1" type="ORF">UFOPK2086_00034</name>
</gene>
<dbReference type="EMBL" id="CAEZVQ010000002">
    <property type="protein sequence ID" value="CAB4626052.1"/>
    <property type="molecule type" value="Genomic_DNA"/>
</dbReference>
<accession>A0A6J6IN97</accession>
<evidence type="ECO:0000313" key="1">
    <source>
        <dbReference type="EMBL" id="CAB4626052.1"/>
    </source>
</evidence>
<reference evidence="1" key="1">
    <citation type="submission" date="2020-05" db="EMBL/GenBank/DDBJ databases">
        <authorList>
            <person name="Chiriac C."/>
            <person name="Salcher M."/>
            <person name="Ghai R."/>
            <person name="Kavagutti S V."/>
        </authorList>
    </citation>
    <scope>NUCLEOTIDE SEQUENCE</scope>
</reference>
<protein>
    <submittedName>
        <fullName evidence="1">Unannotated protein</fullName>
    </submittedName>
</protein>
<dbReference type="AlphaFoldDB" id="A0A6J6IN97"/>
<organism evidence="1">
    <name type="scientific">freshwater metagenome</name>
    <dbReference type="NCBI Taxonomy" id="449393"/>
    <lineage>
        <taxon>unclassified sequences</taxon>
        <taxon>metagenomes</taxon>
        <taxon>ecological metagenomes</taxon>
    </lineage>
</organism>
<proteinExistence type="predicted"/>
<name>A0A6J6IN97_9ZZZZ</name>